<feature type="compositionally biased region" description="Polar residues" evidence="9">
    <location>
        <begin position="440"/>
        <end position="458"/>
    </location>
</feature>
<dbReference type="GO" id="GO:0045944">
    <property type="term" value="P:positive regulation of transcription by RNA polymerase II"/>
    <property type="evidence" value="ECO:0007669"/>
    <property type="project" value="TreeGrafter"/>
</dbReference>
<feature type="region of interest" description="Disordered" evidence="9">
    <location>
        <begin position="757"/>
        <end position="809"/>
    </location>
</feature>
<feature type="compositionally biased region" description="Polar residues" evidence="9">
    <location>
        <begin position="797"/>
        <end position="809"/>
    </location>
</feature>
<dbReference type="Bgee" id="ENSACLG00000007927">
    <property type="expression patterns" value="Expressed in testis and 6 other cell types or tissues"/>
</dbReference>
<keyword evidence="12" id="KW-1185">Reference proteome</keyword>
<evidence type="ECO:0000256" key="7">
    <source>
        <dbReference type="ARBA" id="ARBA00023242"/>
    </source>
</evidence>
<feature type="compositionally biased region" description="Polar residues" evidence="9">
    <location>
        <begin position="768"/>
        <end position="786"/>
    </location>
</feature>
<feature type="compositionally biased region" description="Pro residues" evidence="9">
    <location>
        <begin position="552"/>
        <end position="562"/>
    </location>
</feature>
<evidence type="ECO:0000256" key="2">
    <source>
        <dbReference type="ARBA" id="ARBA00022553"/>
    </source>
</evidence>
<feature type="compositionally biased region" description="Basic residues" evidence="9">
    <location>
        <begin position="319"/>
        <end position="329"/>
    </location>
</feature>
<feature type="region of interest" description="Disordered" evidence="9">
    <location>
        <begin position="309"/>
        <end position="403"/>
    </location>
</feature>
<dbReference type="GeneTree" id="ENSGT00950000183137"/>
<dbReference type="InterPro" id="IPR034605">
    <property type="entry name" value="PGC-1"/>
</dbReference>
<dbReference type="CDD" id="cd12624">
    <property type="entry name" value="RRM_PRC"/>
    <property type="match status" value="1"/>
</dbReference>
<feature type="compositionally biased region" description="Polar residues" evidence="9">
    <location>
        <begin position="724"/>
        <end position="739"/>
    </location>
</feature>
<evidence type="ECO:0000256" key="9">
    <source>
        <dbReference type="SAM" id="MobiDB-lite"/>
    </source>
</evidence>
<evidence type="ECO:0000256" key="1">
    <source>
        <dbReference type="ARBA" id="ARBA00004123"/>
    </source>
</evidence>
<feature type="region of interest" description="Disordered" evidence="9">
    <location>
        <begin position="500"/>
        <end position="598"/>
    </location>
</feature>
<feature type="compositionally biased region" description="Polar residues" evidence="9">
    <location>
        <begin position="612"/>
        <end position="623"/>
    </location>
</feature>
<dbReference type="SMART" id="SM00360">
    <property type="entry name" value="RRM"/>
    <property type="match status" value="1"/>
</dbReference>
<reference evidence="11" key="1">
    <citation type="submission" date="2018-05" db="EMBL/GenBank/DDBJ databases">
        <authorList>
            <person name="Datahose"/>
        </authorList>
    </citation>
    <scope>NUCLEOTIDE SEQUENCE</scope>
</reference>
<feature type="compositionally biased region" description="Low complexity" evidence="9">
    <location>
        <begin position="1154"/>
        <end position="1165"/>
    </location>
</feature>
<feature type="region of interest" description="Disordered" evidence="9">
    <location>
        <begin position="415"/>
        <end position="464"/>
    </location>
</feature>
<reference evidence="11" key="2">
    <citation type="submission" date="2025-08" db="UniProtKB">
        <authorList>
            <consortium name="Ensembl"/>
        </authorList>
    </citation>
    <scope>IDENTIFICATION</scope>
</reference>
<feature type="compositionally biased region" description="Basic residues" evidence="9">
    <location>
        <begin position="1113"/>
        <end position="1127"/>
    </location>
</feature>
<dbReference type="Gene3D" id="3.30.70.330">
    <property type="match status" value="1"/>
</dbReference>
<feature type="region of interest" description="Disordered" evidence="9">
    <location>
        <begin position="1025"/>
        <end position="1209"/>
    </location>
</feature>
<dbReference type="InterPro" id="IPR034834">
    <property type="entry name" value="PRC_RRM"/>
</dbReference>
<keyword evidence="5" id="KW-0010">Activator</keyword>
<evidence type="ECO:0000256" key="3">
    <source>
        <dbReference type="ARBA" id="ARBA00022884"/>
    </source>
</evidence>
<dbReference type="InterPro" id="IPR000504">
    <property type="entry name" value="RRM_dom"/>
</dbReference>
<dbReference type="GeneID" id="113034697"/>
<feature type="compositionally biased region" description="Basic and acidic residues" evidence="9">
    <location>
        <begin position="563"/>
        <end position="583"/>
    </location>
</feature>
<comment type="subcellular location">
    <subcellularLocation>
        <location evidence="1">Nucleus</location>
    </subcellularLocation>
</comment>
<keyword evidence="3 8" id="KW-0694">RNA-binding</keyword>
<dbReference type="InterPro" id="IPR035979">
    <property type="entry name" value="RBD_domain_sf"/>
</dbReference>
<keyword evidence="7" id="KW-0539">Nucleus</keyword>
<feature type="compositionally biased region" description="Low complexity" evidence="9">
    <location>
        <begin position="757"/>
        <end position="767"/>
    </location>
</feature>
<evidence type="ECO:0000313" key="11">
    <source>
        <dbReference type="Ensembl" id="ENSACLP00000011602.1"/>
    </source>
</evidence>
<evidence type="ECO:0000256" key="5">
    <source>
        <dbReference type="ARBA" id="ARBA00023159"/>
    </source>
</evidence>
<dbReference type="PANTHER" id="PTHR15528:SF5">
    <property type="entry name" value="PEROXISOME PROLIFERATOR-ACTIVATED RECEPTOR GAMMA COACTIVATOR-RELATED PROTEIN 1"/>
    <property type="match status" value="1"/>
</dbReference>
<reference evidence="11" key="3">
    <citation type="submission" date="2025-09" db="UniProtKB">
        <authorList>
            <consortium name="Ensembl"/>
        </authorList>
    </citation>
    <scope>IDENTIFICATION</scope>
</reference>
<evidence type="ECO:0000313" key="12">
    <source>
        <dbReference type="Proteomes" id="UP000265100"/>
    </source>
</evidence>
<feature type="compositionally biased region" description="Basic and acidic residues" evidence="9">
    <location>
        <begin position="1048"/>
        <end position="1057"/>
    </location>
</feature>
<feature type="compositionally biased region" description="Basic and acidic residues" evidence="9">
    <location>
        <begin position="309"/>
        <end position="318"/>
    </location>
</feature>
<dbReference type="OrthoDB" id="10047851at2759"/>
<dbReference type="GO" id="GO:0005634">
    <property type="term" value="C:nucleus"/>
    <property type="evidence" value="ECO:0007669"/>
    <property type="project" value="UniProtKB-SubCell"/>
</dbReference>
<dbReference type="Pfam" id="PF00076">
    <property type="entry name" value="RRM_1"/>
    <property type="match status" value="1"/>
</dbReference>
<keyword evidence="4" id="KW-0805">Transcription regulation</keyword>
<gene>
    <name evidence="11" type="primary">PPRC1</name>
</gene>
<feature type="region of interest" description="Disordered" evidence="9">
    <location>
        <begin position="718"/>
        <end position="739"/>
    </location>
</feature>
<proteinExistence type="predicted"/>
<feature type="compositionally biased region" description="Polar residues" evidence="9">
    <location>
        <begin position="393"/>
        <end position="403"/>
    </location>
</feature>
<sequence length="1337" mass="146494">MAARWGTGEETLTACNMDFFPLDTLDETDELSSGETLEALQSCLNLSFFEDTPTIESKVLDDDNEATLLTALTEILDNVEDENLSPFDILPDSDLLSGQRGREQSPLRKLLGLSRSPTEKDAPSRPLSTGKSLPRIQKNSMQRSDGEEEEDSSLTLSPVGLDSCPDADLLDWEALSFLHPLTLEQTNEDGVSISLGDLVRHIQPYCLSVCVENEAGEQIMPEGGIVLEVVDRGENGEPILAMTDINLPVKEQLSEKEQKVSDEAEDSSEHIVVDDEDDVTVNEAPMKITSPEITGVCLDVKDEKTVKSQMEEIKEKSPSRRKKKKKCKQQSHPYLVEGRVLRSGTIRNAAQELPKEPKRKSVKEEKKQKLPKVPAASTQVPSLVKPKEKELCQTETQPQTSTTAVISEVTVQQTKVKSLSSRQDTVLLSAKPGKSEDRYTPTTMSSQDPSEASQQPVQAPTELVNVLAAPPVSLSPVSSEIPTAAPISVTREVMLSASEAVPPVAPAVPEPKPKALSLEEYRRLRQQKRPAPVEKQRNNSTKWPSLPELPKELPPIPCLPDPSPKDPRRPITQPAKKEVEEVKPAWQPRGPCAPPTPEALLAPPAYMVAPSSKVSPATSIPKPQQTPEPPSLPQKNPVLVPNVVKDSAMPQNITTQLAAPNVPKNFGAPNTQLASSVDGKCSPALSGGMDGVDGVPISQPVSKCEELTKTTLKTTTDEIKPTAATGSLPSVPQKTTVVSQKVPEVTALTSLNITIASDSKSSKSTADGTQLCSTPAASLSNSQSLKTKPVVAETKETPTTPVEAQRAKSSTQELIEAFTSEIGIEAADLTSLLEQFEETQAKEEQCVSEVSGRAAAVGNSSSVELVPEKSVVERVKASDISSTAALTPPATPPHQMWKPLAAVALLGKSKASEASKSSPSKVIQIEARPLPSVRPRSKPTLAAATVAPDLACMDHDYCLPNKGTPTAEPGKRWNIKQQSFITIKPIRQHTPTTTQTTPAALASSLQSTINQAVLTKTQVCPVKPLEPKANRLDESSVMETPDASPTRPETELKERSPRRGPLGRSYRRHAASRTPSPRCCSEERPRGRSRKRSHHSPSPMSSCSESDSDSSRSRSRSHSPTKKRYRHQSSSSSSSRSSYQPSVSRSPPRRRRYSYSSSRSGSWSRSRSRSRSPQRRDQWSKGRQLYSPSYRPSYGHAPKPNAEEVKRRKEKAIEERRVVYVGKIRGTMTQKELKERFSYFGEIEECTLHFRDHGDNYGFVTYYNTRDAFTAIENGSKLRKPDELPFDLCFGGRRQFCQSNYADLDSSREYEPTPAKGKYHALDFDTLLRQAQQNQKR</sequence>
<evidence type="ECO:0000259" key="10">
    <source>
        <dbReference type="PROSITE" id="PS50102"/>
    </source>
</evidence>
<keyword evidence="2" id="KW-0597">Phosphoprotein</keyword>
<feature type="compositionally biased region" description="Basic and acidic residues" evidence="9">
    <location>
        <begin position="511"/>
        <end position="523"/>
    </location>
</feature>
<dbReference type="STRING" id="8154.ENSACLP00000011602"/>
<dbReference type="OMA" id="WHRAREQ"/>
<feature type="compositionally biased region" description="Low complexity" evidence="9">
    <location>
        <begin position="1128"/>
        <end position="1146"/>
    </location>
</feature>
<evidence type="ECO:0000256" key="6">
    <source>
        <dbReference type="ARBA" id="ARBA00023163"/>
    </source>
</evidence>
<feature type="compositionally biased region" description="Basic and acidic residues" evidence="9">
    <location>
        <begin position="1025"/>
        <end position="1034"/>
    </location>
</feature>
<feature type="domain" description="RRM" evidence="10">
    <location>
        <begin position="1217"/>
        <end position="1294"/>
    </location>
</feature>
<dbReference type="PROSITE" id="PS50102">
    <property type="entry name" value="RRM"/>
    <property type="match status" value="1"/>
</dbReference>
<accession>A0A3P8P3N5</accession>
<evidence type="ECO:0000256" key="4">
    <source>
        <dbReference type="ARBA" id="ARBA00023015"/>
    </source>
</evidence>
<dbReference type="RefSeq" id="XP_026045329.1">
    <property type="nucleotide sequence ID" value="XM_026189544.1"/>
</dbReference>
<feature type="compositionally biased region" description="Low complexity" evidence="9">
    <location>
        <begin position="1096"/>
        <end position="1105"/>
    </location>
</feature>
<dbReference type="PANTHER" id="PTHR15528">
    <property type="entry name" value="PEROXISOME PROLIFERATOR ACTIVATED RECEPTOR GAMMA COACTIVATOR 1 PGC-1 -RELATED"/>
    <property type="match status" value="1"/>
</dbReference>
<dbReference type="Ensembl" id="ENSACLT00000011886.2">
    <property type="protein sequence ID" value="ENSACLP00000011602.1"/>
    <property type="gene ID" value="ENSACLG00000007927.2"/>
</dbReference>
<feature type="compositionally biased region" description="Polar residues" evidence="9">
    <location>
        <begin position="415"/>
        <end position="426"/>
    </location>
</feature>
<feature type="region of interest" description="Disordered" evidence="9">
    <location>
        <begin position="610"/>
        <end position="638"/>
    </location>
</feature>
<organism evidence="11 12">
    <name type="scientific">Astatotilapia calliptera</name>
    <name type="common">Eastern happy</name>
    <name type="synonym">Chromis callipterus</name>
    <dbReference type="NCBI Taxonomy" id="8154"/>
    <lineage>
        <taxon>Eukaryota</taxon>
        <taxon>Metazoa</taxon>
        <taxon>Chordata</taxon>
        <taxon>Craniata</taxon>
        <taxon>Vertebrata</taxon>
        <taxon>Euteleostomi</taxon>
        <taxon>Actinopterygii</taxon>
        <taxon>Neopterygii</taxon>
        <taxon>Teleostei</taxon>
        <taxon>Neoteleostei</taxon>
        <taxon>Acanthomorphata</taxon>
        <taxon>Ovalentaria</taxon>
        <taxon>Cichlomorphae</taxon>
        <taxon>Cichliformes</taxon>
        <taxon>Cichlidae</taxon>
        <taxon>African cichlids</taxon>
        <taxon>Pseudocrenilabrinae</taxon>
        <taxon>Haplochromini</taxon>
        <taxon>Astatotilapia</taxon>
    </lineage>
</organism>
<protein>
    <recommendedName>
        <fullName evidence="10">RRM domain-containing protein</fullName>
    </recommendedName>
</protein>
<evidence type="ECO:0000256" key="8">
    <source>
        <dbReference type="PROSITE-ProRule" id="PRU00176"/>
    </source>
</evidence>
<name>A0A3P8P3N5_ASTCA</name>
<dbReference type="Proteomes" id="UP000265100">
    <property type="component" value="Chromosome 13"/>
</dbReference>
<feature type="region of interest" description="Disordered" evidence="9">
    <location>
        <begin position="660"/>
        <end position="679"/>
    </location>
</feature>
<keyword evidence="6" id="KW-0804">Transcription</keyword>
<dbReference type="InterPro" id="IPR012677">
    <property type="entry name" value="Nucleotide-bd_a/b_plait_sf"/>
</dbReference>
<dbReference type="GO" id="GO:0003712">
    <property type="term" value="F:transcription coregulator activity"/>
    <property type="evidence" value="ECO:0007669"/>
    <property type="project" value="InterPro"/>
</dbReference>
<dbReference type="SUPFAM" id="SSF54928">
    <property type="entry name" value="RNA-binding domain, RBD"/>
    <property type="match status" value="1"/>
</dbReference>
<feature type="region of interest" description="Disordered" evidence="9">
    <location>
        <begin position="92"/>
        <end position="159"/>
    </location>
</feature>
<dbReference type="GO" id="GO:0003723">
    <property type="term" value="F:RNA binding"/>
    <property type="evidence" value="ECO:0007669"/>
    <property type="project" value="UniProtKB-UniRule"/>
</dbReference>
<feature type="compositionally biased region" description="Polar residues" evidence="9">
    <location>
        <begin position="126"/>
        <end position="143"/>
    </location>
</feature>